<proteinExistence type="inferred from homology"/>
<dbReference type="GO" id="GO:0009279">
    <property type="term" value="C:cell outer membrane"/>
    <property type="evidence" value="ECO:0007669"/>
    <property type="project" value="UniProtKB-SubCell"/>
</dbReference>
<dbReference type="PROSITE" id="PS51257">
    <property type="entry name" value="PROKAR_LIPOPROTEIN"/>
    <property type="match status" value="1"/>
</dbReference>
<feature type="chain" id="PRO_5010325034" evidence="9">
    <location>
        <begin position="35"/>
        <end position="446"/>
    </location>
</feature>
<dbReference type="InterPro" id="IPR051906">
    <property type="entry name" value="TolC-like"/>
</dbReference>
<evidence type="ECO:0000313" key="11">
    <source>
        <dbReference type="Proteomes" id="UP000183812"/>
    </source>
</evidence>
<keyword evidence="8" id="KW-0175">Coiled coil</keyword>
<dbReference type="GO" id="GO:0015562">
    <property type="term" value="F:efflux transmembrane transporter activity"/>
    <property type="evidence" value="ECO:0007669"/>
    <property type="project" value="InterPro"/>
</dbReference>
<evidence type="ECO:0000256" key="7">
    <source>
        <dbReference type="ARBA" id="ARBA00023237"/>
    </source>
</evidence>
<evidence type="ECO:0000313" key="10">
    <source>
        <dbReference type="EMBL" id="SDF95770.1"/>
    </source>
</evidence>
<keyword evidence="9" id="KW-0732">Signal</keyword>
<dbReference type="Proteomes" id="UP000183812">
    <property type="component" value="Unassembled WGS sequence"/>
</dbReference>
<comment type="similarity">
    <text evidence="2">Belongs to the outer membrane factor (OMF) (TC 1.B.17) family.</text>
</comment>
<reference evidence="10 11" key="1">
    <citation type="submission" date="2016-10" db="EMBL/GenBank/DDBJ databases">
        <authorList>
            <person name="de Groot N.N."/>
        </authorList>
    </citation>
    <scope>NUCLEOTIDE SEQUENCE [LARGE SCALE GENOMIC DNA]</scope>
    <source>
        <strain evidence="11">DSM 938 / 37b4</strain>
    </source>
</reference>
<dbReference type="PANTHER" id="PTHR30026">
    <property type="entry name" value="OUTER MEMBRANE PROTEIN TOLC"/>
    <property type="match status" value="1"/>
</dbReference>
<dbReference type="Pfam" id="PF02321">
    <property type="entry name" value="OEP"/>
    <property type="match status" value="1"/>
</dbReference>
<organism evidence="10 11">
    <name type="scientific">Rhodobacter capsulatus</name>
    <name type="common">Rhodopseudomonas capsulata</name>
    <dbReference type="NCBI Taxonomy" id="1061"/>
    <lineage>
        <taxon>Bacteria</taxon>
        <taxon>Pseudomonadati</taxon>
        <taxon>Pseudomonadota</taxon>
        <taxon>Alphaproteobacteria</taxon>
        <taxon>Rhodobacterales</taxon>
        <taxon>Rhodobacter group</taxon>
        <taxon>Rhodobacter</taxon>
    </lineage>
</organism>
<dbReference type="PANTHER" id="PTHR30026:SF22">
    <property type="entry name" value="OUTER MEMBRANE EFFLUX PROTEIN"/>
    <property type="match status" value="1"/>
</dbReference>
<evidence type="ECO:0000256" key="1">
    <source>
        <dbReference type="ARBA" id="ARBA00004442"/>
    </source>
</evidence>
<keyword evidence="3" id="KW-0813">Transport</keyword>
<dbReference type="InterPro" id="IPR003423">
    <property type="entry name" value="OMP_efflux"/>
</dbReference>
<keyword evidence="6" id="KW-0472">Membrane</keyword>
<evidence type="ECO:0000256" key="6">
    <source>
        <dbReference type="ARBA" id="ARBA00023136"/>
    </source>
</evidence>
<sequence length="446" mass="46604">MTRNGSFAPLFRALPVARMSAAALIAMLASGCMEGTPFPTGRSAFSPATATLVASKPGTTAETSAIIAELAGRVSVLPGSGPYAQVAGAVLRDAKGSAKAELRVARLTAQATSKNWLPRIGPSLSLMRLGDLAAELLINQTLWDNGAKRAEREAAAADVEVAAVSLSAEMNDTVAEGLKAYVNALKAREQAAVADLSVAKLGDFNEIMQIRVEGGLSDGTEARVLAQKLSEMRATAQADRDTATAAMAQLRAMTSAPLDGLAGMNDLALPEPLPGALSVTKSRAEAERAEAEARINRAGHLPKLGAEARTGSGDSDIGLTLGIDQMLGFGTKAQLEAVEATREAAAARVARTEQTEVQEVASLRAKIAALEAREARDGTVVAETAAGLEMFTEQYKMGRRSLMDLVSMYESHAQMAHAQAGLKYDIALIELEIARKHGILVDGSNI</sequence>
<evidence type="ECO:0000256" key="5">
    <source>
        <dbReference type="ARBA" id="ARBA00022692"/>
    </source>
</evidence>
<dbReference type="Gene3D" id="1.20.1600.10">
    <property type="entry name" value="Outer membrane efflux proteins (OEP)"/>
    <property type="match status" value="1"/>
</dbReference>
<dbReference type="EMBL" id="FNAY01000023">
    <property type="protein sequence ID" value="SDF95770.1"/>
    <property type="molecule type" value="Genomic_DNA"/>
</dbReference>
<dbReference type="RefSeq" id="WP_081348943.1">
    <property type="nucleotide sequence ID" value="NZ_CP119563.1"/>
</dbReference>
<evidence type="ECO:0000256" key="8">
    <source>
        <dbReference type="SAM" id="Coils"/>
    </source>
</evidence>
<dbReference type="AlphaFoldDB" id="A0A1G7QDV8"/>
<keyword evidence="5" id="KW-0812">Transmembrane</keyword>
<dbReference type="GO" id="GO:0015288">
    <property type="term" value="F:porin activity"/>
    <property type="evidence" value="ECO:0007669"/>
    <property type="project" value="TreeGrafter"/>
</dbReference>
<feature type="signal peptide" evidence="9">
    <location>
        <begin position="1"/>
        <end position="34"/>
    </location>
</feature>
<evidence type="ECO:0000256" key="9">
    <source>
        <dbReference type="SAM" id="SignalP"/>
    </source>
</evidence>
<protein>
    <submittedName>
        <fullName evidence="10">Outer membrane protein, adhesin transport system</fullName>
    </submittedName>
</protein>
<keyword evidence="4" id="KW-1134">Transmembrane beta strand</keyword>
<accession>A0A1G7QDV8</accession>
<gene>
    <name evidence="10" type="ORF">SAMN04244550_03163</name>
</gene>
<evidence type="ECO:0000256" key="4">
    <source>
        <dbReference type="ARBA" id="ARBA00022452"/>
    </source>
</evidence>
<comment type="subcellular location">
    <subcellularLocation>
        <location evidence="1">Cell outer membrane</location>
    </subcellularLocation>
</comment>
<keyword evidence="7" id="KW-0998">Cell outer membrane</keyword>
<feature type="coiled-coil region" evidence="8">
    <location>
        <begin position="335"/>
        <end position="373"/>
    </location>
</feature>
<evidence type="ECO:0000256" key="3">
    <source>
        <dbReference type="ARBA" id="ARBA00022448"/>
    </source>
</evidence>
<dbReference type="OrthoDB" id="7790365at2"/>
<dbReference type="SUPFAM" id="SSF56954">
    <property type="entry name" value="Outer membrane efflux proteins (OEP)"/>
    <property type="match status" value="1"/>
</dbReference>
<dbReference type="GO" id="GO:1990281">
    <property type="term" value="C:efflux pump complex"/>
    <property type="evidence" value="ECO:0007669"/>
    <property type="project" value="TreeGrafter"/>
</dbReference>
<evidence type="ECO:0000256" key="2">
    <source>
        <dbReference type="ARBA" id="ARBA00007613"/>
    </source>
</evidence>
<name>A0A1G7QDV8_RHOCA</name>